<keyword evidence="5 7" id="KW-1133">Transmembrane helix</keyword>
<sequence length="215" mass="23281">MPLNTPQILDTARQVLEVSATIAFALSGVLKAAHKQLDVVGVSVVAFMAAFGGGTLRDLLLDNRPFFWASSDHLVWAVMILCVLAIVFLRQKHFHITERAMLWPDMLGLGLFTAVGVDMATEVGMSPLISVLMGVVTGVFGGVLRDVLCGEIPQAFKDHQPYAVCAMVGGCVDLVLRQWLGASETTAMLACVAATAGLRAMAIWRKWRIPSWQVE</sequence>
<feature type="domain" description="Glycine transporter" evidence="8">
    <location>
        <begin position="15"/>
        <end position="88"/>
    </location>
</feature>
<feature type="transmembrane region" description="Helical" evidence="7">
    <location>
        <begin position="37"/>
        <end position="54"/>
    </location>
</feature>
<keyword evidence="6 7" id="KW-0472">Membrane</keyword>
<dbReference type="GO" id="GO:0005886">
    <property type="term" value="C:plasma membrane"/>
    <property type="evidence" value="ECO:0007669"/>
    <property type="project" value="UniProtKB-SubCell"/>
</dbReference>
<protein>
    <submittedName>
        <fullName evidence="9">Trimeric intracellular cation channel family protein</fullName>
    </submittedName>
</protein>
<feature type="transmembrane region" description="Helical" evidence="7">
    <location>
        <begin position="101"/>
        <end position="121"/>
    </location>
</feature>
<evidence type="ECO:0000313" key="9">
    <source>
        <dbReference type="EMBL" id="QNP49061.1"/>
    </source>
</evidence>
<dbReference type="Pfam" id="PF03458">
    <property type="entry name" value="Gly_transporter"/>
    <property type="match status" value="2"/>
</dbReference>
<feature type="transmembrane region" description="Helical" evidence="7">
    <location>
        <begin position="66"/>
        <end position="89"/>
    </location>
</feature>
<evidence type="ECO:0000256" key="2">
    <source>
        <dbReference type="ARBA" id="ARBA00008193"/>
    </source>
</evidence>
<dbReference type="EMBL" id="CP060783">
    <property type="protein sequence ID" value="QNP49061.1"/>
    <property type="molecule type" value="Genomic_DNA"/>
</dbReference>
<name>A0A7H0GL95_9BURK</name>
<dbReference type="InterPro" id="IPR005115">
    <property type="entry name" value="Gly_transporter"/>
</dbReference>
<feature type="domain" description="Glycine transporter" evidence="8">
    <location>
        <begin position="103"/>
        <end position="176"/>
    </location>
</feature>
<evidence type="ECO:0000256" key="6">
    <source>
        <dbReference type="ARBA" id="ARBA00023136"/>
    </source>
</evidence>
<evidence type="ECO:0000256" key="3">
    <source>
        <dbReference type="ARBA" id="ARBA00022475"/>
    </source>
</evidence>
<evidence type="ECO:0000259" key="8">
    <source>
        <dbReference type="Pfam" id="PF03458"/>
    </source>
</evidence>
<feature type="transmembrane region" description="Helical" evidence="7">
    <location>
        <begin position="127"/>
        <end position="148"/>
    </location>
</feature>
<proteinExistence type="inferred from homology"/>
<dbReference type="PANTHER" id="PTHR30506:SF3">
    <property type="entry name" value="UPF0126 INNER MEMBRANE PROTEIN YADS-RELATED"/>
    <property type="match status" value="1"/>
</dbReference>
<dbReference type="RefSeq" id="WP_187724653.1">
    <property type="nucleotide sequence ID" value="NZ_CP060783.1"/>
</dbReference>
<accession>A0A7H0GL95</accession>
<evidence type="ECO:0000256" key="5">
    <source>
        <dbReference type="ARBA" id="ARBA00022989"/>
    </source>
</evidence>
<comment type="similarity">
    <text evidence="2">Belongs to the UPF0126 family.</text>
</comment>
<evidence type="ECO:0000313" key="10">
    <source>
        <dbReference type="Proteomes" id="UP000516028"/>
    </source>
</evidence>
<keyword evidence="3" id="KW-1003">Cell membrane</keyword>
<organism evidence="9 10">
    <name type="scientific">Diaphorobacter aerolatus</name>
    <dbReference type="NCBI Taxonomy" id="1288495"/>
    <lineage>
        <taxon>Bacteria</taxon>
        <taxon>Pseudomonadati</taxon>
        <taxon>Pseudomonadota</taxon>
        <taxon>Betaproteobacteria</taxon>
        <taxon>Burkholderiales</taxon>
        <taxon>Comamonadaceae</taxon>
        <taxon>Diaphorobacter</taxon>
    </lineage>
</organism>
<dbReference type="AlphaFoldDB" id="A0A7H0GL95"/>
<dbReference type="PANTHER" id="PTHR30506">
    <property type="entry name" value="INNER MEMBRANE PROTEIN"/>
    <property type="match status" value="1"/>
</dbReference>
<keyword evidence="10" id="KW-1185">Reference proteome</keyword>
<comment type="subcellular location">
    <subcellularLocation>
        <location evidence="1">Cell membrane</location>
        <topology evidence="1">Multi-pass membrane protein</topology>
    </subcellularLocation>
</comment>
<gene>
    <name evidence="9" type="ORF">H9K75_02595</name>
</gene>
<dbReference type="KEGG" id="daer:H9K75_02595"/>
<evidence type="ECO:0000256" key="7">
    <source>
        <dbReference type="SAM" id="Phobius"/>
    </source>
</evidence>
<feature type="transmembrane region" description="Helical" evidence="7">
    <location>
        <begin position="12"/>
        <end position="30"/>
    </location>
</feature>
<evidence type="ECO:0000256" key="4">
    <source>
        <dbReference type="ARBA" id="ARBA00022692"/>
    </source>
</evidence>
<evidence type="ECO:0000256" key="1">
    <source>
        <dbReference type="ARBA" id="ARBA00004651"/>
    </source>
</evidence>
<reference evidence="9 10" key="1">
    <citation type="submission" date="2020-08" db="EMBL/GenBank/DDBJ databases">
        <title>Genome sequence of Diaphorobacter aerolatus KACC 16536T.</title>
        <authorList>
            <person name="Hyun D.-W."/>
            <person name="Bae J.-W."/>
        </authorList>
    </citation>
    <scope>NUCLEOTIDE SEQUENCE [LARGE SCALE GENOMIC DNA]</scope>
    <source>
        <strain evidence="9 10">KACC 16536</strain>
    </source>
</reference>
<dbReference type="Proteomes" id="UP000516028">
    <property type="component" value="Chromosome"/>
</dbReference>
<keyword evidence="4 7" id="KW-0812">Transmembrane</keyword>